<dbReference type="PROSITE" id="PS50283">
    <property type="entry name" value="NA_SOLUT_SYMP_3"/>
    <property type="match status" value="1"/>
</dbReference>
<organism evidence="14 15">
    <name type="scientific">Anopheles farauti</name>
    <dbReference type="NCBI Taxonomy" id="69004"/>
    <lineage>
        <taxon>Eukaryota</taxon>
        <taxon>Metazoa</taxon>
        <taxon>Ecdysozoa</taxon>
        <taxon>Arthropoda</taxon>
        <taxon>Hexapoda</taxon>
        <taxon>Insecta</taxon>
        <taxon>Pterygota</taxon>
        <taxon>Neoptera</taxon>
        <taxon>Endopterygota</taxon>
        <taxon>Diptera</taxon>
        <taxon>Nematocera</taxon>
        <taxon>Culicoidea</taxon>
        <taxon>Culicidae</taxon>
        <taxon>Anophelinae</taxon>
        <taxon>Anopheles</taxon>
    </lineage>
</organism>
<reference evidence="14" key="2">
    <citation type="submission" date="2020-05" db="UniProtKB">
        <authorList>
            <consortium name="EnsemblMetazoa"/>
        </authorList>
    </citation>
    <scope>IDENTIFICATION</scope>
    <source>
        <strain evidence="14">FAR1</strain>
    </source>
</reference>
<dbReference type="AlphaFoldDB" id="A0A182PZH6"/>
<dbReference type="VEuPathDB" id="VectorBase:AFAF000083"/>
<dbReference type="EMBL" id="AXCN02000443">
    <property type="status" value="NOT_ANNOTATED_CDS"/>
    <property type="molecule type" value="Genomic_DNA"/>
</dbReference>
<feature type="transmembrane region" description="Helical" evidence="12">
    <location>
        <begin position="357"/>
        <end position="375"/>
    </location>
</feature>
<feature type="transmembrane region" description="Helical" evidence="12">
    <location>
        <begin position="559"/>
        <end position="580"/>
    </location>
</feature>
<feature type="transmembrane region" description="Helical" evidence="12">
    <location>
        <begin position="104"/>
        <end position="131"/>
    </location>
</feature>
<feature type="transmembrane region" description="Helical" evidence="12">
    <location>
        <begin position="527"/>
        <end position="552"/>
    </location>
</feature>
<keyword evidence="13" id="KW-0732">Signal</keyword>
<dbReference type="STRING" id="69004.A0A182PZH6"/>
<dbReference type="InterPro" id="IPR051163">
    <property type="entry name" value="Sodium:Solute_Symporter_SSF"/>
</dbReference>
<dbReference type="EMBL" id="AXCN02000442">
    <property type="status" value="NOT_ANNOTATED_CDS"/>
    <property type="molecule type" value="Genomic_DNA"/>
</dbReference>
<feature type="transmembrane region" description="Helical" evidence="12">
    <location>
        <begin position="143"/>
        <end position="162"/>
    </location>
</feature>
<feature type="region of interest" description="Disordered" evidence="11">
    <location>
        <begin position="819"/>
        <end position="856"/>
    </location>
</feature>
<feature type="transmembrane region" description="Helical" evidence="12">
    <location>
        <begin position="253"/>
        <end position="271"/>
    </location>
</feature>
<evidence type="ECO:0000313" key="15">
    <source>
        <dbReference type="Proteomes" id="UP000075886"/>
    </source>
</evidence>
<name>A0A182PZH6_9DIPT</name>
<evidence type="ECO:0000256" key="8">
    <source>
        <dbReference type="ARBA" id="ARBA00023065"/>
    </source>
</evidence>
<evidence type="ECO:0000256" key="4">
    <source>
        <dbReference type="ARBA" id="ARBA00022475"/>
    </source>
</evidence>
<keyword evidence="4" id="KW-1003">Cell membrane</keyword>
<dbReference type="GO" id="GO:0015293">
    <property type="term" value="F:symporter activity"/>
    <property type="evidence" value="ECO:0007669"/>
    <property type="project" value="TreeGrafter"/>
</dbReference>
<dbReference type="InterPro" id="IPR038377">
    <property type="entry name" value="Na/Glc_symporter_sf"/>
</dbReference>
<comment type="similarity">
    <text evidence="2">Belongs to the sodium:solute symporter (SSF) (TC 2.A.21) family.</text>
</comment>
<evidence type="ECO:0008006" key="16">
    <source>
        <dbReference type="Google" id="ProtNLM"/>
    </source>
</evidence>
<evidence type="ECO:0000256" key="12">
    <source>
        <dbReference type="SAM" id="Phobius"/>
    </source>
</evidence>
<feature type="transmembrane region" description="Helical" evidence="12">
    <location>
        <begin position="501"/>
        <end position="521"/>
    </location>
</feature>
<keyword evidence="7" id="KW-0915">Sodium</keyword>
<evidence type="ECO:0000256" key="13">
    <source>
        <dbReference type="SAM" id="SignalP"/>
    </source>
</evidence>
<feature type="region of interest" description="Disordered" evidence="11">
    <location>
        <begin position="731"/>
        <end position="767"/>
    </location>
</feature>
<feature type="transmembrane region" description="Helical" evidence="12">
    <location>
        <begin position="277"/>
        <end position="295"/>
    </location>
</feature>
<dbReference type="Proteomes" id="UP000075886">
    <property type="component" value="Unassembled WGS sequence"/>
</dbReference>
<feature type="compositionally biased region" description="Polar residues" evidence="11">
    <location>
        <begin position="819"/>
        <end position="831"/>
    </location>
</feature>
<keyword evidence="8" id="KW-0406">Ion transport</keyword>
<keyword evidence="5 12" id="KW-0812">Transmembrane</keyword>
<feature type="chain" id="PRO_5008132076" description="Sodium/solute symporter" evidence="13">
    <location>
        <begin position="28"/>
        <end position="874"/>
    </location>
</feature>
<keyword evidence="3" id="KW-0813">Transport</keyword>
<keyword evidence="10" id="KW-0739">Sodium transport</keyword>
<protein>
    <recommendedName>
        <fullName evidence="16">Sodium/solute symporter</fullName>
    </recommendedName>
</protein>
<evidence type="ECO:0000256" key="6">
    <source>
        <dbReference type="ARBA" id="ARBA00022989"/>
    </source>
</evidence>
<evidence type="ECO:0000256" key="5">
    <source>
        <dbReference type="ARBA" id="ARBA00022692"/>
    </source>
</evidence>
<evidence type="ECO:0000256" key="10">
    <source>
        <dbReference type="ARBA" id="ARBA00023201"/>
    </source>
</evidence>
<keyword evidence="6 12" id="KW-1133">Transmembrane helix</keyword>
<evidence type="ECO:0000313" key="14">
    <source>
        <dbReference type="EnsemblMetazoa" id="AFAF000083-PA"/>
    </source>
</evidence>
<evidence type="ECO:0000256" key="1">
    <source>
        <dbReference type="ARBA" id="ARBA00004651"/>
    </source>
</evidence>
<dbReference type="NCBIfam" id="TIGR00813">
    <property type="entry name" value="sss"/>
    <property type="match status" value="1"/>
</dbReference>
<comment type="subcellular location">
    <subcellularLocation>
        <location evidence="1">Cell membrane</location>
        <topology evidence="1">Multi-pass membrane protein</topology>
    </subcellularLocation>
</comment>
<dbReference type="Pfam" id="PF00474">
    <property type="entry name" value="SSF"/>
    <property type="match status" value="2"/>
</dbReference>
<dbReference type="EnsemblMetazoa" id="AFAF000083-RA">
    <property type="protein sequence ID" value="AFAF000083-PA"/>
    <property type="gene ID" value="AFAF000083"/>
</dbReference>
<feature type="transmembrane region" description="Helical" evidence="12">
    <location>
        <begin position="395"/>
        <end position="413"/>
    </location>
</feature>
<dbReference type="Gene3D" id="1.20.1730.10">
    <property type="entry name" value="Sodium/glucose cotransporter"/>
    <property type="match status" value="1"/>
</dbReference>
<evidence type="ECO:0000256" key="2">
    <source>
        <dbReference type="ARBA" id="ARBA00006434"/>
    </source>
</evidence>
<accession>A0A182PZH6</accession>
<dbReference type="GO" id="GO:0005886">
    <property type="term" value="C:plasma membrane"/>
    <property type="evidence" value="ECO:0007669"/>
    <property type="project" value="UniProtKB-SubCell"/>
</dbReference>
<dbReference type="GO" id="GO:0006814">
    <property type="term" value="P:sodium ion transport"/>
    <property type="evidence" value="ECO:0007669"/>
    <property type="project" value="UniProtKB-KW"/>
</dbReference>
<feature type="transmembrane region" description="Helical" evidence="12">
    <location>
        <begin position="307"/>
        <end position="327"/>
    </location>
</feature>
<sequence>MMSTASTVRKWCLLAVVGFLLLEVVEPATLLGRVQDDDVVVRDGEDGNAGDAQDSRPSFTVYDYLAVAFMLVISIGIGVFYGWFEEKGTSGATGGEAGGSSDDFLLGSGMSLFPVTLSLTTSFITAIELLGNPSEMFFNGTQFSLIVISMVLVVPIAVRVFYPIYYKLEVTSCYEYLGMRFDKRIRVFGAVLYILQCRPYLVAKRSSSSASSRCGDGTNRHEVILLLPLVQQACDELSVRDGLQEPWNRKGTLFQMLFYTSVAVLAPAIALSEATGLNRYIAVVLIYFVCIFYSSQGGMKAVVIADTFQACVLLLSLILILALGTHYSAGLSTVFSRASEHDRIEFFNFDPNPTTRHSVFSVIIGGFFYWTSMFCTNQASVQKCMSLKSLKTAKLALYFSLLGLIAVFLMNFYTGLMTFAHYSDCDPLAAGQITAKDQLLPFYVMDVFGHIKFMTGIFVAGIFAASLGTVAAALNSLAAVTCEDLLVSGMEVKIPDGKGALYAKWMSLGFGLVSFGLVFVVERLGGILQATLTLNGLIGGVTLGLFSLGIFFRRANSKGAMLGGILSLVLVIAVGVLAQVNNEEPLPLPSSIEGCNATISFHGKHEGYAYEIEPSDGSVSMALRQHPDGTVTLEHLLAIGDGWHGDELEKNFYRLSDEGTTSQSHIDVHKSSIRQEDTSDDTSSWFAAIYRISYMWYSCLGTLLTVIFGILISLCTGDEGCLPCWSRSSFTGSELPTASTTATSTTIPSKKSLSSASGGGEEKSKPKLSIGSMAPLALMLRTSVTLSPTGGRRSAPSKESLANEASIGSSVASIFSLGQQTTTSELEGSTCSEEEYTNRKPAPETETGASARSATIGASFPTTYGSLKVERDRF</sequence>
<proteinExistence type="inferred from homology"/>
<evidence type="ECO:0000256" key="11">
    <source>
        <dbReference type="SAM" id="MobiDB-lite"/>
    </source>
</evidence>
<keyword evidence="9 12" id="KW-0472">Membrane</keyword>
<dbReference type="InterPro" id="IPR001734">
    <property type="entry name" value="Na/solute_symporter"/>
</dbReference>
<dbReference type="CDD" id="cd11492">
    <property type="entry name" value="SLC5sbd_NIS-SMVT"/>
    <property type="match status" value="1"/>
</dbReference>
<evidence type="ECO:0000256" key="3">
    <source>
        <dbReference type="ARBA" id="ARBA00022448"/>
    </source>
</evidence>
<feature type="signal peptide" evidence="13">
    <location>
        <begin position="1"/>
        <end position="27"/>
    </location>
</feature>
<reference evidence="15" key="1">
    <citation type="submission" date="2014-01" db="EMBL/GenBank/DDBJ databases">
        <title>The Genome Sequence of Anopheles farauti FAR1 (V2).</title>
        <authorList>
            <consortium name="The Broad Institute Genomics Platform"/>
            <person name="Neafsey D.E."/>
            <person name="Besansky N."/>
            <person name="Howell P."/>
            <person name="Walton C."/>
            <person name="Young S.K."/>
            <person name="Zeng Q."/>
            <person name="Gargeya S."/>
            <person name="Fitzgerald M."/>
            <person name="Haas B."/>
            <person name="Abouelleil A."/>
            <person name="Allen A.W."/>
            <person name="Alvarado L."/>
            <person name="Arachchi H.M."/>
            <person name="Berlin A.M."/>
            <person name="Chapman S.B."/>
            <person name="Gainer-Dewar J."/>
            <person name="Goldberg J."/>
            <person name="Griggs A."/>
            <person name="Gujja S."/>
            <person name="Hansen M."/>
            <person name="Howarth C."/>
            <person name="Imamovic A."/>
            <person name="Ireland A."/>
            <person name="Larimer J."/>
            <person name="McCowan C."/>
            <person name="Murphy C."/>
            <person name="Pearson M."/>
            <person name="Poon T.W."/>
            <person name="Priest M."/>
            <person name="Roberts A."/>
            <person name="Saif S."/>
            <person name="Shea T."/>
            <person name="Sisk P."/>
            <person name="Sykes S."/>
            <person name="Wortman J."/>
            <person name="Nusbaum C."/>
            <person name="Birren B."/>
        </authorList>
    </citation>
    <scope>NUCLEOTIDE SEQUENCE [LARGE SCALE GENOMIC DNA]</scope>
    <source>
        <strain evidence="15">FAR1</strain>
    </source>
</reference>
<evidence type="ECO:0000256" key="9">
    <source>
        <dbReference type="ARBA" id="ARBA00023136"/>
    </source>
</evidence>
<feature type="transmembrane region" description="Helical" evidence="12">
    <location>
        <begin position="64"/>
        <end position="84"/>
    </location>
</feature>
<feature type="compositionally biased region" description="Low complexity" evidence="11">
    <location>
        <begin position="737"/>
        <end position="756"/>
    </location>
</feature>
<dbReference type="PANTHER" id="PTHR42985:SF39">
    <property type="entry name" value="GH10366P"/>
    <property type="match status" value="1"/>
</dbReference>
<feature type="transmembrane region" description="Helical" evidence="12">
    <location>
        <begin position="694"/>
        <end position="717"/>
    </location>
</feature>
<keyword evidence="15" id="KW-1185">Reference proteome</keyword>
<feature type="transmembrane region" description="Helical" evidence="12">
    <location>
        <begin position="453"/>
        <end position="480"/>
    </location>
</feature>
<evidence type="ECO:0000256" key="7">
    <source>
        <dbReference type="ARBA" id="ARBA00023053"/>
    </source>
</evidence>
<dbReference type="PANTHER" id="PTHR42985">
    <property type="entry name" value="SODIUM-COUPLED MONOCARBOXYLATE TRANSPORTER"/>
    <property type="match status" value="1"/>
</dbReference>